<dbReference type="CDD" id="cd00693">
    <property type="entry name" value="secretory_peroxidase"/>
    <property type="match status" value="1"/>
</dbReference>
<dbReference type="PRINTS" id="PR00458">
    <property type="entry name" value="PEROXIDASE"/>
</dbReference>
<comment type="cofactor">
    <cofactor evidence="12">
        <name>Ca(2+)</name>
        <dbReference type="ChEBI" id="CHEBI:29108"/>
    </cofactor>
    <text evidence="12">Binds 2 calcium ions per subunit.</text>
</comment>
<dbReference type="EC" id="1.11.1.7" evidence="4"/>
<keyword evidence="6" id="KW-0349">Heme</keyword>
<dbReference type="GO" id="GO:0020037">
    <property type="term" value="F:heme binding"/>
    <property type="evidence" value="ECO:0007669"/>
    <property type="project" value="InterPro"/>
</dbReference>
<evidence type="ECO:0000256" key="2">
    <source>
        <dbReference type="ARBA" id="ARBA00002322"/>
    </source>
</evidence>
<name>A0A7J7D7U0_TRIWF</name>
<keyword evidence="7 12" id="KW-0479">Metal-binding</keyword>
<evidence type="ECO:0000256" key="3">
    <source>
        <dbReference type="ARBA" id="ARBA00006873"/>
    </source>
</evidence>
<feature type="binding site" evidence="12">
    <location>
        <position position="2"/>
    </location>
    <ligand>
        <name>Ca(2+)</name>
        <dbReference type="ChEBI" id="CHEBI:29108"/>
        <label>1</label>
    </ligand>
</feature>
<evidence type="ECO:0000256" key="12">
    <source>
        <dbReference type="PIRSR" id="PIRSR600823-3"/>
    </source>
</evidence>
<dbReference type="PANTHER" id="PTHR31517">
    <property type="match status" value="1"/>
</dbReference>
<dbReference type="InterPro" id="IPR002016">
    <property type="entry name" value="Haem_peroxidase"/>
</dbReference>
<evidence type="ECO:0000256" key="13">
    <source>
        <dbReference type="PIRSR" id="PIRSR600823-5"/>
    </source>
</evidence>
<evidence type="ECO:0000256" key="1">
    <source>
        <dbReference type="ARBA" id="ARBA00000189"/>
    </source>
</evidence>
<accession>A0A7J7D7U0</accession>
<feature type="binding site" evidence="12">
    <location>
        <position position="15"/>
    </location>
    <ligand>
        <name>Ca(2+)</name>
        <dbReference type="ChEBI" id="CHEBI:29108"/>
        <label>1</label>
    </ligand>
</feature>
<dbReference type="InterPro" id="IPR010255">
    <property type="entry name" value="Haem_peroxidase_sf"/>
</dbReference>
<evidence type="ECO:0000256" key="4">
    <source>
        <dbReference type="ARBA" id="ARBA00012313"/>
    </source>
</evidence>
<dbReference type="Proteomes" id="UP000593562">
    <property type="component" value="Unassembled WGS sequence"/>
</dbReference>
<comment type="function">
    <text evidence="2">Removal of H(2)O(2), oxidation of toxic reductants, biosynthesis and degradation of lignin, suberization, auxin catabolism, response to environmental stresses such as wounding, pathogen attack and oxidative stress. These functions might be dependent on each isozyme/isoform in each plant tissue.</text>
</comment>
<feature type="binding site" evidence="12">
    <location>
        <position position="176"/>
    </location>
    <ligand>
        <name>Ca(2+)</name>
        <dbReference type="ChEBI" id="CHEBI:29108"/>
        <label>2</label>
    </ligand>
</feature>
<comment type="cofactor">
    <cofactor evidence="12">
        <name>heme b</name>
        <dbReference type="ChEBI" id="CHEBI:60344"/>
    </cofactor>
    <text evidence="12">Binds 1 heme b (iron(II)-protoporphyrin IX) group per subunit.</text>
</comment>
<feature type="disulfide bond" evidence="13">
    <location>
        <begin position="125"/>
        <end position="158"/>
    </location>
</feature>
<dbReference type="PANTHER" id="PTHR31517:SF17">
    <property type="entry name" value="PEROXIDASE 6"/>
    <property type="match status" value="1"/>
</dbReference>
<feature type="binding site" evidence="12">
    <location>
        <position position="171"/>
    </location>
    <ligand>
        <name>Ca(2+)</name>
        <dbReference type="ChEBI" id="CHEBI:29108"/>
        <label>2</label>
    </ligand>
</feature>
<keyword evidence="5" id="KW-0575">Peroxidase</keyword>
<evidence type="ECO:0000259" key="14">
    <source>
        <dbReference type="PROSITE" id="PS50873"/>
    </source>
</evidence>
<feature type="binding site" description="axial binding residue" evidence="12">
    <location>
        <position position="118"/>
    </location>
    <ligand>
        <name>heme b</name>
        <dbReference type="ChEBI" id="CHEBI:60344"/>
    </ligand>
    <ligandPart>
        <name>Fe</name>
        <dbReference type="ChEBI" id="CHEBI:18248"/>
    </ligandPart>
</feature>
<feature type="binding site" evidence="12">
    <location>
        <position position="4"/>
    </location>
    <ligand>
        <name>Ca(2+)</name>
        <dbReference type="ChEBI" id="CHEBI:29108"/>
        <label>1</label>
    </ligand>
</feature>
<dbReference type="Pfam" id="PF00141">
    <property type="entry name" value="peroxidase"/>
    <property type="match status" value="1"/>
</dbReference>
<dbReference type="GO" id="GO:0046872">
    <property type="term" value="F:metal ion binding"/>
    <property type="evidence" value="ECO:0007669"/>
    <property type="project" value="UniProtKB-KW"/>
</dbReference>
<comment type="similarity">
    <text evidence="3">Belongs to the peroxidase family. Ascorbate peroxidase subfamily.</text>
</comment>
<keyword evidence="12" id="KW-0106">Calcium</keyword>
<evidence type="ECO:0000313" key="16">
    <source>
        <dbReference type="Proteomes" id="UP000593562"/>
    </source>
</evidence>
<dbReference type="FunCoup" id="A0A7J7D7U0">
    <property type="interactions" value="349"/>
</dbReference>
<evidence type="ECO:0000256" key="6">
    <source>
        <dbReference type="ARBA" id="ARBA00022617"/>
    </source>
</evidence>
<dbReference type="Gene3D" id="1.10.420.10">
    <property type="entry name" value="Peroxidase, domain 2"/>
    <property type="match status" value="1"/>
</dbReference>
<reference evidence="15 16" key="1">
    <citation type="journal article" date="2020" name="Nat. Commun.">
        <title>Genome of Tripterygium wilfordii and identification of cytochrome P450 involved in triptolide biosynthesis.</title>
        <authorList>
            <person name="Tu L."/>
            <person name="Su P."/>
            <person name="Zhang Z."/>
            <person name="Gao L."/>
            <person name="Wang J."/>
            <person name="Hu T."/>
            <person name="Zhou J."/>
            <person name="Zhang Y."/>
            <person name="Zhao Y."/>
            <person name="Liu Y."/>
            <person name="Song Y."/>
            <person name="Tong Y."/>
            <person name="Lu Y."/>
            <person name="Yang J."/>
            <person name="Xu C."/>
            <person name="Jia M."/>
            <person name="Peters R.J."/>
            <person name="Huang L."/>
            <person name="Gao W."/>
        </authorList>
    </citation>
    <scope>NUCLEOTIDE SEQUENCE [LARGE SCALE GENOMIC DNA]</scope>
    <source>
        <strain evidence="16">cv. XIE 37</strain>
        <tissue evidence="15">Leaf</tissue>
    </source>
</reference>
<dbReference type="PROSITE" id="PS00435">
    <property type="entry name" value="PEROXIDASE_1"/>
    <property type="match status" value="1"/>
</dbReference>
<feature type="binding site" evidence="12">
    <location>
        <position position="6"/>
    </location>
    <ligand>
        <name>Ca(2+)</name>
        <dbReference type="ChEBI" id="CHEBI:29108"/>
        <label>1</label>
    </ligand>
</feature>
<dbReference type="InParanoid" id="A0A7J7D7U0"/>
<dbReference type="PROSITE" id="PS50873">
    <property type="entry name" value="PEROXIDASE_4"/>
    <property type="match status" value="1"/>
</dbReference>
<dbReference type="InterPro" id="IPR000823">
    <property type="entry name" value="Peroxidase_pln"/>
</dbReference>
<dbReference type="GO" id="GO:0006979">
    <property type="term" value="P:response to oxidative stress"/>
    <property type="evidence" value="ECO:0007669"/>
    <property type="project" value="InterPro"/>
</dbReference>
<dbReference type="Gene3D" id="1.10.520.10">
    <property type="match status" value="1"/>
</dbReference>
<gene>
    <name evidence="15" type="ORF">HS088_TW09G00441</name>
</gene>
<organism evidence="15 16">
    <name type="scientific">Tripterygium wilfordii</name>
    <name type="common">Thunder God vine</name>
    <dbReference type="NCBI Taxonomy" id="458696"/>
    <lineage>
        <taxon>Eukaryota</taxon>
        <taxon>Viridiplantae</taxon>
        <taxon>Streptophyta</taxon>
        <taxon>Embryophyta</taxon>
        <taxon>Tracheophyta</taxon>
        <taxon>Spermatophyta</taxon>
        <taxon>Magnoliopsida</taxon>
        <taxon>eudicotyledons</taxon>
        <taxon>Gunneridae</taxon>
        <taxon>Pentapetalae</taxon>
        <taxon>rosids</taxon>
        <taxon>fabids</taxon>
        <taxon>Celastrales</taxon>
        <taxon>Celastraceae</taxon>
        <taxon>Tripterygium</taxon>
    </lineage>
</organism>
<feature type="binding site" evidence="12">
    <location>
        <position position="168"/>
    </location>
    <ligand>
        <name>Ca(2+)</name>
        <dbReference type="ChEBI" id="CHEBI:29108"/>
        <label>2</label>
    </ligand>
</feature>
<proteinExistence type="inferred from homology"/>
<dbReference type="InterPro" id="IPR033905">
    <property type="entry name" value="Secretory_peroxidase"/>
</dbReference>
<keyword evidence="10 13" id="KW-1015">Disulfide bond</keyword>
<dbReference type="PRINTS" id="PR00461">
    <property type="entry name" value="PLPEROXIDASE"/>
</dbReference>
<evidence type="ECO:0000256" key="11">
    <source>
        <dbReference type="PIRSR" id="PIRSR600823-2"/>
    </source>
</evidence>
<feature type="binding site" evidence="12">
    <location>
        <position position="119"/>
    </location>
    <ligand>
        <name>Ca(2+)</name>
        <dbReference type="ChEBI" id="CHEBI:29108"/>
        <label>2</label>
    </ligand>
</feature>
<dbReference type="InterPro" id="IPR019793">
    <property type="entry name" value="Peroxidases_heam-ligand_BS"/>
</dbReference>
<evidence type="ECO:0000313" key="15">
    <source>
        <dbReference type="EMBL" id="KAF5742393.1"/>
    </source>
</evidence>
<keyword evidence="8" id="KW-0560">Oxidoreductase</keyword>
<feature type="binding site" evidence="11">
    <location>
        <position position="88"/>
    </location>
    <ligand>
        <name>substrate</name>
    </ligand>
</feature>
<dbReference type="AlphaFoldDB" id="A0A7J7D7U0"/>
<dbReference type="GO" id="GO:0140825">
    <property type="term" value="F:lactoperoxidase activity"/>
    <property type="evidence" value="ECO:0007669"/>
    <property type="project" value="UniProtKB-EC"/>
</dbReference>
<feature type="domain" description="Plant heme peroxidase family profile" evidence="14">
    <location>
        <begin position="1"/>
        <end position="249"/>
    </location>
</feature>
<feature type="disulfide bond" evidence="13">
    <location>
        <begin position="47"/>
        <end position="245"/>
    </location>
</feature>
<comment type="catalytic activity">
    <reaction evidence="1">
        <text>2 a phenolic donor + H2O2 = 2 a phenolic radical donor + 2 H2O</text>
        <dbReference type="Rhea" id="RHEA:56136"/>
        <dbReference type="ChEBI" id="CHEBI:15377"/>
        <dbReference type="ChEBI" id="CHEBI:16240"/>
        <dbReference type="ChEBI" id="CHEBI:139520"/>
        <dbReference type="ChEBI" id="CHEBI:139521"/>
        <dbReference type="EC" id="1.11.1.7"/>
    </reaction>
</comment>
<evidence type="ECO:0000256" key="7">
    <source>
        <dbReference type="ARBA" id="ARBA00022723"/>
    </source>
</evidence>
<evidence type="ECO:0000256" key="10">
    <source>
        <dbReference type="ARBA" id="ARBA00023157"/>
    </source>
</evidence>
<evidence type="ECO:0000256" key="9">
    <source>
        <dbReference type="ARBA" id="ARBA00023004"/>
    </source>
</evidence>
<dbReference type="SUPFAM" id="SSF48113">
    <property type="entry name" value="Heme-dependent peroxidases"/>
    <property type="match status" value="1"/>
</dbReference>
<protein>
    <recommendedName>
        <fullName evidence="4">peroxidase</fullName>
        <ecNumber evidence="4">1.11.1.7</ecNumber>
    </recommendedName>
</protein>
<evidence type="ECO:0000256" key="5">
    <source>
        <dbReference type="ARBA" id="ARBA00022559"/>
    </source>
</evidence>
<evidence type="ECO:0000256" key="8">
    <source>
        <dbReference type="ARBA" id="ARBA00023002"/>
    </source>
</evidence>
<sequence length="253" mass="28234">MGCDASILLNHEGSERRANGSKTLRGFELIDEIKAEIEKSCPRTVSCSDILTAAARDATVLVGGPYWSVPFGRKDGKSSYAKEAEMVPKGREDITTLIEFYQSRGLNVLDLVVLSGAHTIGKATCGSIQWRIYNNNKTYGVTKNSIDDKYLEYLTRKCRWASDYVDLDGTTPRKFDAEYFKNLEKQMGLLWTDQILYSDPRTEPIVTTLANAPTVFEHQFAASMVKLGNIQVLTGQDDGEIRTNCNFVNSNGY</sequence>
<dbReference type="FunFam" id="1.10.420.10:FF:000001">
    <property type="entry name" value="Peroxidase"/>
    <property type="match status" value="1"/>
</dbReference>
<dbReference type="GO" id="GO:0042744">
    <property type="term" value="P:hydrogen peroxide catabolic process"/>
    <property type="evidence" value="ECO:0007669"/>
    <property type="project" value="InterPro"/>
</dbReference>
<comment type="caution">
    <text evidence="15">The sequence shown here is derived from an EMBL/GenBank/DDBJ whole genome shotgun (WGS) entry which is preliminary data.</text>
</comment>
<keyword evidence="9 12" id="KW-0408">Iron</keyword>
<keyword evidence="16" id="KW-1185">Reference proteome</keyword>
<dbReference type="EMBL" id="JAAARO010000009">
    <property type="protein sequence ID" value="KAF5742393.1"/>
    <property type="molecule type" value="Genomic_DNA"/>
</dbReference>